<sequence>NPVKAKIAHQPYQYKWSSYLLYLKEQKSIIDKEEILNLF</sequence>
<feature type="non-terminal residue" evidence="1">
    <location>
        <position position="1"/>
    </location>
</feature>
<name>X1D984_9ZZZZ</name>
<proteinExistence type="predicted"/>
<dbReference type="EMBL" id="BART01031783">
    <property type="protein sequence ID" value="GAH17341.1"/>
    <property type="molecule type" value="Genomic_DNA"/>
</dbReference>
<reference evidence="1" key="1">
    <citation type="journal article" date="2014" name="Front. Microbiol.">
        <title>High frequency of phylogenetically diverse reductive dehalogenase-homologous genes in deep subseafloor sedimentary metagenomes.</title>
        <authorList>
            <person name="Kawai M."/>
            <person name="Futagami T."/>
            <person name="Toyoda A."/>
            <person name="Takaki Y."/>
            <person name="Nishi S."/>
            <person name="Hori S."/>
            <person name="Arai W."/>
            <person name="Tsubouchi T."/>
            <person name="Morono Y."/>
            <person name="Uchiyama I."/>
            <person name="Ito T."/>
            <person name="Fujiyama A."/>
            <person name="Inagaki F."/>
            <person name="Takami H."/>
        </authorList>
    </citation>
    <scope>NUCLEOTIDE SEQUENCE</scope>
    <source>
        <strain evidence="1">Expedition CK06-06</strain>
    </source>
</reference>
<protein>
    <submittedName>
        <fullName evidence="1">Uncharacterized protein</fullName>
    </submittedName>
</protein>
<gene>
    <name evidence="1" type="ORF">S01H4_55125</name>
</gene>
<comment type="caution">
    <text evidence="1">The sequence shown here is derived from an EMBL/GenBank/DDBJ whole genome shotgun (WGS) entry which is preliminary data.</text>
</comment>
<evidence type="ECO:0000313" key="1">
    <source>
        <dbReference type="EMBL" id="GAH17341.1"/>
    </source>
</evidence>
<accession>X1D984</accession>
<dbReference type="AlphaFoldDB" id="X1D984"/>
<organism evidence="1">
    <name type="scientific">marine sediment metagenome</name>
    <dbReference type="NCBI Taxonomy" id="412755"/>
    <lineage>
        <taxon>unclassified sequences</taxon>
        <taxon>metagenomes</taxon>
        <taxon>ecological metagenomes</taxon>
    </lineage>
</organism>